<dbReference type="InterPro" id="IPR001387">
    <property type="entry name" value="Cro/C1-type_HTH"/>
</dbReference>
<dbReference type="PROSITE" id="PS50943">
    <property type="entry name" value="HTH_CROC1"/>
    <property type="match status" value="1"/>
</dbReference>
<dbReference type="SMART" id="SM00530">
    <property type="entry name" value="HTH_XRE"/>
    <property type="match status" value="1"/>
</dbReference>
<dbReference type="Gene3D" id="1.10.260.40">
    <property type="entry name" value="lambda repressor-like DNA-binding domains"/>
    <property type="match status" value="1"/>
</dbReference>
<dbReference type="Pfam" id="PF01381">
    <property type="entry name" value="HTH_3"/>
    <property type="match status" value="1"/>
</dbReference>
<dbReference type="GO" id="GO:0003677">
    <property type="term" value="F:DNA binding"/>
    <property type="evidence" value="ECO:0007669"/>
    <property type="project" value="InterPro"/>
</dbReference>
<name>A0A1W2D285_9MICO</name>
<proteinExistence type="predicted"/>
<evidence type="ECO:0000259" key="2">
    <source>
        <dbReference type="PROSITE" id="PS50943"/>
    </source>
</evidence>
<protein>
    <submittedName>
        <fullName evidence="3">Transcriptional regulator, contains XRE-family HTH domain</fullName>
    </submittedName>
</protein>
<evidence type="ECO:0000313" key="3">
    <source>
        <dbReference type="EMBL" id="SMC91571.1"/>
    </source>
</evidence>
<accession>A0A1W2D285</accession>
<evidence type="ECO:0000313" key="4">
    <source>
        <dbReference type="Proteomes" id="UP000192634"/>
    </source>
</evidence>
<dbReference type="SUPFAM" id="SSF47413">
    <property type="entry name" value="lambda repressor-like DNA-binding domains"/>
    <property type="match status" value="1"/>
</dbReference>
<dbReference type="EMBL" id="FWXN01000013">
    <property type="protein sequence ID" value="SMC91571.1"/>
    <property type="molecule type" value="Genomic_DNA"/>
</dbReference>
<sequence length="222" mass="24168">MDDEQTTQPTGPAEVSDLDGCPAPCSYCTAPGDCEDCLDCLYWPRTVEPPPIRTSPVRGWTTERPVAELEAARAELTPSTRVGLLMRRHRKQHRLSQRALADELGWSRSAVGRAETDASSLTLESLGVLLAHIGYRVALVPDDPPDPATSAAARPTAAAPATGHLDDEIRDDSFGVIDLLAHDARRRRLPPYGRARLRSAAECIAEEGVVGHTHPWLWQQPG</sequence>
<dbReference type="InterPro" id="IPR010982">
    <property type="entry name" value="Lambda_DNA-bd_dom_sf"/>
</dbReference>
<dbReference type="Proteomes" id="UP000192634">
    <property type="component" value="Unassembled WGS sequence"/>
</dbReference>
<reference evidence="3 4" key="1">
    <citation type="submission" date="2017-04" db="EMBL/GenBank/DDBJ databases">
        <authorList>
            <person name="Afonso C.L."/>
            <person name="Miller P.J."/>
            <person name="Scott M.A."/>
            <person name="Spackman E."/>
            <person name="Goraichik I."/>
            <person name="Dimitrov K.M."/>
            <person name="Suarez D.L."/>
            <person name="Swayne D.E."/>
        </authorList>
    </citation>
    <scope>NUCLEOTIDE SEQUENCE [LARGE SCALE GENOMIC DNA]</scope>
    <source>
        <strain evidence="3 4">CGMCC 1.12511</strain>
    </source>
</reference>
<feature type="compositionally biased region" description="Low complexity" evidence="1">
    <location>
        <begin position="148"/>
        <end position="162"/>
    </location>
</feature>
<evidence type="ECO:0000256" key="1">
    <source>
        <dbReference type="SAM" id="MobiDB-lite"/>
    </source>
</evidence>
<organism evidence="3 4">
    <name type="scientific">Janibacter indicus</name>
    <dbReference type="NCBI Taxonomy" id="857417"/>
    <lineage>
        <taxon>Bacteria</taxon>
        <taxon>Bacillati</taxon>
        <taxon>Actinomycetota</taxon>
        <taxon>Actinomycetes</taxon>
        <taxon>Micrococcales</taxon>
        <taxon>Intrasporangiaceae</taxon>
        <taxon>Janibacter</taxon>
    </lineage>
</organism>
<dbReference type="CDD" id="cd00093">
    <property type="entry name" value="HTH_XRE"/>
    <property type="match status" value="1"/>
</dbReference>
<feature type="domain" description="HTH cro/C1-type" evidence="2">
    <location>
        <begin position="86"/>
        <end position="140"/>
    </location>
</feature>
<dbReference type="OrthoDB" id="4866802at2"/>
<dbReference type="RefSeq" id="WP_084452781.1">
    <property type="nucleotide sequence ID" value="NZ_FWXN01000013.1"/>
</dbReference>
<dbReference type="AlphaFoldDB" id="A0A1W2D285"/>
<gene>
    <name evidence="3" type="ORF">SAMN06296429_11380</name>
</gene>
<feature type="region of interest" description="Disordered" evidence="1">
    <location>
        <begin position="146"/>
        <end position="166"/>
    </location>
</feature>